<proteinExistence type="predicted"/>
<comment type="caution">
    <text evidence="1">The sequence shown here is derived from an EMBL/GenBank/DDBJ whole genome shotgun (WGS) entry which is preliminary data.</text>
</comment>
<sequence>MPYTIDRTIEDADFEAVDKRARQSLTDNCFGVLIEIDVKTTMKEKLGTEIPAYRIFGHAILGHRRGASSRGYFAIAGALSDFIRDLLTVIKFHGVCSARSTLIQLIVINSLGV</sequence>
<keyword evidence="2" id="KW-1185">Reference proteome</keyword>
<dbReference type="EMBL" id="QYYA01000001">
    <property type="protein sequence ID" value="RJG20017.1"/>
    <property type="molecule type" value="Genomic_DNA"/>
</dbReference>
<reference evidence="1 2" key="1">
    <citation type="submission" date="2018-09" db="EMBL/GenBank/DDBJ databases">
        <title>Alcanivorax profundi sp. nov., isolated from 1000 m-depth seawater of the Mariana Trench.</title>
        <authorList>
            <person name="Liu J."/>
        </authorList>
    </citation>
    <scope>NUCLEOTIDE SEQUENCE [LARGE SCALE GENOMIC DNA]</scope>
    <source>
        <strain evidence="1 2">MTEO17</strain>
    </source>
</reference>
<evidence type="ECO:0000313" key="2">
    <source>
        <dbReference type="Proteomes" id="UP000283734"/>
    </source>
</evidence>
<dbReference type="Gene3D" id="3.30.310.70">
    <property type="entry name" value="TT1751-like domain"/>
    <property type="match status" value="1"/>
</dbReference>
<evidence type="ECO:0000313" key="1">
    <source>
        <dbReference type="EMBL" id="RJG20017.1"/>
    </source>
</evidence>
<dbReference type="InterPro" id="IPR035923">
    <property type="entry name" value="TT1751-like_sf"/>
</dbReference>
<name>A0A418Y3A9_9GAMM</name>
<gene>
    <name evidence="1" type="ORF">D4A39_04050</name>
</gene>
<dbReference type="SUPFAM" id="SSF103247">
    <property type="entry name" value="TT1751-like"/>
    <property type="match status" value="1"/>
</dbReference>
<protein>
    <submittedName>
        <fullName evidence="1">Uncharacterized protein</fullName>
    </submittedName>
</protein>
<dbReference type="Proteomes" id="UP000283734">
    <property type="component" value="Unassembled WGS sequence"/>
</dbReference>
<dbReference type="AlphaFoldDB" id="A0A418Y3A9"/>
<accession>A0A418Y3A9</accession>
<organism evidence="1 2">
    <name type="scientific">Alcanivorax profundi</name>
    <dbReference type="NCBI Taxonomy" id="2338368"/>
    <lineage>
        <taxon>Bacteria</taxon>
        <taxon>Pseudomonadati</taxon>
        <taxon>Pseudomonadota</taxon>
        <taxon>Gammaproteobacteria</taxon>
        <taxon>Oceanospirillales</taxon>
        <taxon>Alcanivoracaceae</taxon>
        <taxon>Alcanivorax</taxon>
    </lineage>
</organism>